<reference evidence="1" key="1">
    <citation type="submission" date="2018-05" db="EMBL/GenBank/DDBJ databases">
        <authorList>
            <person name="Lanie J.A."/>
            <person name="Ng W.-L."/>
            <person name="Kazmierczak K.M."/>
            <person name="Andrzejewski T.M."/>
            <person name="Davidsen T.M."/>
            <person name="Wayne K.J."/>
            <person name="Tettelin H."/>
            <person name="Glass J.I."/>
            <person name="Rusch D."/>
            <person name="Podicherti R."/>
            <person name="Tsui H.-C.T."/>
            <person name="Winkler M.E."/>
        </authorList>
    </citation>
    <scope>NUCLEOTIDE SEQUENCE</scope>
</reference>
<dbReference type="GO" id="GO:0005975">
    <property type="term" value="P:carbohydrate metabolic process"/>
    <property type="evidence" value="ECO:0007669"/>
    <property type="project" value="InterPro"/>
</dbReference>
<feature type="non-terminal residue" evidence="1">
    <location>
        <position position="328"/>
    </location>
</feature>
<proteinExistence type="predicted"/>
<sequence length="328" mass="37247">MYYREFPVMFDWVHNGEGLTTFNLHGLIHPREREFENRTRRFAGFYMGNDPQSPNYDPEHKIIRSLINGSRGPMLRKATALDWAGDPLDEVQERFIPLHGERNFEEMLAHFEDYTDVAGDHPSNLVATALGLNAYALTGEAQYKDWVLEYADAWIQRAADNDGILPSNIGLDGTIGGECDGKWYGGCYGWSFTVVVPQNGTLSSRNTVGLGISGFGNALLLSGDQKYVDVWRQMVDKINENGKEIDGQMMYPKMYGDDGWYEFSPAKYAQGAQEIYYWSMDKADLSRLDSERGWLGFLEGKNAGYPEQALQDDFARLRVQMEKVHTDP</sequence>
<dbReference type="SUPFAM" id="SSF48208">
    <property type="entry name" value="Six-hairpin glycosidases"/>
    <property type="match status" value="1"/>
</dbReference>
<dbReference type="Pfam" id="PF26099">
    <property type="entry name" value="DUF8034"/>
    <property type="match status" value="1"/>
</dbReference>
<dbReference type="InterPro" id="IPR058347">
    <property type="entry name" value="DUF8034"/>
</dbReference>
<dbReference type="AlphaFoldDB" id="A0A382QWW6"/>
<accession>A0A382QWW6</accession>
<dbReference type="EMBL" id="UINC01117197">
    <property type="protein sequence ID" value="SVC89457.1"/>
    <property type="molecule type" value="Genomic_DNA"/>
</dbReference>
<dbReference type="InterPro" id="IPR008928">
    <property type="entry name" value="6-hairpin_glycosidase_sf"/>
</dbReference>
<gene>
    <name evidence="1" type="ORF">METZ01_LOCUS342311</name>
</gene>
<name>A0A382QWW6_9ZZZZ</name>
<organism evidence="1">
    <name type="scientific">marine metagenome</name>
    <dbReference type="NCBI Taxonomy" id="408172"/>
    <lineage>
        <taxon>unclassified sequences</taxon>
        <taxon>metagenomes</taxon>
        <taxon>ecological metagenomes</taxon>
    </lineage>
</organism>
<protein>
    <submittedName>
        <fullName evidence="1">Uncharacterized protein</fullName>
    </submittedName>
</protein>
<evidence type="ECO:0000313" key="1">
    <source>
        <dbReference type="EMBL" id="SVC89457.1"/>
    </source>
</evidence>